<feature type="domain" description="NADAR" evidence="3">
    <location>
        <begin position="5"/>
        <end position="144"/>
    </location>
</feature>
<dbReference type="GeneID" id="78465226"/>
<evidence type="ECO:0000256" key="2">
    <source>
        <dbReference type="ARBA" id="ARBA00000751"/>
    </source>
</evidence>
<dbReference type="SUPFAM" id="SSF143990">
    <property type="entry name" value="YbiA-like"/>
    <property type="match status" value="1"/>
</dbReference>
<evidence type="ECO:0000259" key="3">
    <source>
        <dbReference type="Pfam" id="PF08719"/>
    </source>
</evidence>
<organism evidence="4 5">
    <name type="scientific">Sphingobacterium thalpophilum</name>
    <dbReference type="NCBI Taxonomy" id="259"/>
    <lineage>
        <taxon>Bacteria</taxon>
        <taxon>Pseudomonadati</taxon>
        <taxon>Bacteroidota</taxon>
        <taxon>Sphingobacteriia</taxon>
        <taxon>Sphingobacteriales</taxon>
        <taxon>Sphingobacteriaceae</taxon>
        <taxon>Sphingobacterium</taxon>
    </lineage>
</organism>
<sequence>MSTIYFYKNDEPFGFLSNFSPHPILLDNEVWKTVEHYFQANKFLDNNVARKIKELDSPMKAASEGRNRRNIIRSDWEEIKEQVMLKALLAKFLQHPKLRKQLLMTDNNILVEHTANDNYWADGGDGTGRNRLGKLLMQVRDELKFYSEDVDIVLPPWIAFPKINQFDLFWRMGLGEEYITQWAKFYLKSDKEVYQRLFPENGDCPTKCVNKKYGVQLCSL</sequence>
<dbReference type="CDD" id="cd15457">
    <property type="entry name" value="NADAR"/>
    <property type="match status" value="1"/>
</dbReference>
<reference evidence="4 5" key="1">
    <citation type="submission" date="2019-05" db="EMBL/GenBank/DDBJ databases">
        <authorList>
            <consortium name="Pathogen Informatics"/>
        </authorList>
    </citation>
    <scope>NUCLEOTIDE SEQUENCE [LARGE SCALE GENOMIC DNA]</scope>
    <source>
        <strain evidence="4 5">NCTC11429</strain>
    </source>
</reference>
<accession>A0A4U9VYF2</accession>
<evidence type="ECO:0000313" key="4">
    <source>
        <dbReference type="EMBL" id="VTR52725.1"/>
    </source>
</evidence>
<dbReference type="Pfam" id="PF08719">
    <property type="entry name" value="NADAR"/>
    <property type="match status" value="1"/>
</dbReference>
<dbReference type="KEGG" id="stha:NCTC11429_04650"/>
<comment type="catalytic activity">
    <reaction evidence="2">
        <text>2,5-diamino-6-hydroxy-4-(5-phosphoribosylamino)-pyrimidine + H2O = 2,5,6-triamino-4-hydroxypyrimidine + D-ribose 5-phosphate</text>
        <dbReference type="Rhea" id="RHEA:23436"/>
        <dbReference type="ChEBI" id="CHEBI:15377"/>
        <dbReference type="ChEBI" id="CHEBI:58614"/>
        <dbReference type="ChEBI" id="CHEBI:78346"/>
        <dbReference type="ChEBI" id="CHEBI:137796"/>
    </reaction>
</comment>
<gene>
    <name evidence="4" type="primary">ybiA</name>
    <name evidence="4" type="ORF">NCTC11429_04650</name>
</gene>
<dbReference type="InterPro" id="IPR037238">
    <property type="entry name" value="YbiA-like_sf"/>
</dbReference>
<dbReference type="InterPro" id="IPR012816">
    <property type="entry name" value="NADAR"/>
</dbReference>
<protein>
    <submittedName>
        <fullName evidence="4">Swarming motility protein ybiA</fullName>
    </submittedName>
</protein>
<evidence type="ECO:0000313" key="5">
    <source>
        <dbReference type="Proteomes" id="UP000308196"/>
    </source>
</evidence>
<dbReference type="STRING" id="1123265.GCA_000686625_05183"/>
<evidence type="ECO:0000256" key="1">
    <source>
        <dbReference type="ARBA" id="ARBA00000022"/>
    </source>
</evidence>
<dbReference type="AlphaFoldDB" id="A0A4U9VYF2"/>
<dbReference type="EMBL" id="LR590484">
    <property type="protein sequence ID" value="VTR52725.1"/>
    <property type="molecule type" value="Genomic_DNA"/>
</dbReference>
<dbReference type="NCBIfam" id="TIGR02464">
    <property type="entry name" value="ribofla_fusion"/>
    <property type="match status" value="1"/>
</dbReference>
<dbReference type="Gene3D" id="1.10.357.40">
    <property type="entry name" value="YbiA-like"/>
    <property type="match status" value="1"/>
</dbReference>
<comment type="catalytic activity">
    <reaction evidence="1">
        <text>5-amino-6-(5-phospho-D-ribosylamino)uracil + H2O = 5,6-diaminouracil + D-ribose 5-phosphate</text>
        <dbReference type="Rhea" id="RHEA:55020"/>
        <dbReference type="ChEBI" id="CHEBI:15377"/>
        <dbReference type="ChEBI" id="CHEBI:46252"/>
        <dbReference type="ChEBI" id="CHEBI:58453"/>
        <dbReference type="ChEBI" id="CHEBI:78346"/>
    </reaction>
</comment>
<proteinExistence type="predicted"/>
<dbReference type="Proteomes" id="UP000308196">
    <property type="component" value="Chromosome"/>
</dbReference>
<name>A0A4U9VYF2_9SPHI</name>
<dbReference type="RefSeq" id="WP_081817985.1">
    <property type="nucleotide sequence ID" value="NZ_LR590484.1"/>
</dbReference>